<sequence length="297" mass="33749">MLAPRYWPSWLAVALMCLFAFVPHAVRHWLAKGLTPVVKPFCKKPIRIARVNLKACFPQMSEAETVRIIDNMIYSFVSVGMGMGILAFRSRKVLEKRIQIQGLEHIEAARAAGKPIVFLVPHLWGIEYAGARLSSWGLPMMGMVKHHRNPVFNWFSCRQRCRFGGTVYHRDAGLRTLVQGLRRGESFFYLPDQDHGAAKSIFADFFATSKATLPVIGRLANCGGAEVLPLTVGIDQRRGQMTVEVFEALDLTQICCKEEEAALLNQQLERLIACHPEQYMWFLKVLKTRPEGEARWY</sequence>
<dbReference type="Pfam" id="PF03279">
    <property type="entry name" value="Lip_A_acyltrans"/>
    <property type="match status" value="1"/>
</dbReference>
<dbReference type="GO" id="GO:0005886">
    <property type="term" value="C:plasma membrane"/>
    <property type="evidence" value="ECO:0007669"/>
    <property type="project" value="UniProtKB-SubCell"/>
</dbReference>
<dbReference type="InterPro" id="IPR004960">
    <property type="entry name" value="LipA_acyltrans"/>
</dbReference>
<keyword evidence="9" id="KW-1185">Reference proteome</keyword>
<dbReference type="NCBIfam" id="NF006507">
    <property type="entry name" value="PRK08943.1"/>
    <property type="match status" value="1"/>
</dbReference>
<keyword evidence="5 7" id="KW-0472">Membrane</keyword>
<accession>A0A1G8UL19</accession>
<evidence type="ECO:0000256" key="6">
    <source>
        <dbReference type="ARBA" id="ARBA00023315"/>
    </source>
</evidence>
<evidence type="ECO:0000313" key="8">
    <source>
        <dbReference type="EMBL" id="SDJ54473.1"/>
    </source>
</evidence>
<protein>
    <submittedName>
        <fullName evidence="8">Lauroyl-KDO2-lipid IV(A) myristoyltransferase</fullName>
    </submittedName>
</protein>
<dbReference type="PANTHER" id="PTHR30606">
    <property type="entry name" value="LIPID A BIOSYNTHESIS LAUROYL ACYLTRANSFERASE"/>
    <property type="match status" value="1"/>
</dbReference>
<dbReference type="GO" id="GO:0009247">
    <property type="term" value="P:glycolipid biosynthetic process"/>
    <property type="evidence" value="ECO:0007669"/>
    <property type="project" value="UniProtKB-ARBA"/>
</dbReference>
<evidence type="ECO:0000313" key="9">
    <source>
        <dbReference type="Proteomes" id="UP000199527"/>
    </source>
</evidence>
<organism evidence="8 9">
    <name type="scientific">Ferrimonas sediminum</name>
    <dbReference type="NCBI Taxonomy" id="718193"/>
    <lineage>
        <taxon>Bacteria</taxon>
        <taxon>Pseudomonadati</taxon>
        <taxon>Pseudomonadota</taxon>
        <taxon>Gammaproteobacteria</taxon>
        <taxon>Alteromonadales</taxon>
        <taxon>Ferrimonadaceae</taxon>
        <taxon>Ferrimonas</taxon>
    </lineage>
</organism>
<evidence type="ECO:0000256" key="3">
    <source>
        <dbReference type="ARBA" id="ARBA00022519"/>
    </source>
</evidence>
<feature type="transmembrane region" description="Helical" evidence="7">
    <location>
        <begin position="68"/>
        <end position="88"/>
    </location>
</feature>
<dbReference type="GO" id="GO:0009103">
    <property type="term" value="P:lipopolysaccharide biosynthetic process"/>
    <property type="evidence" value="ECO:0007669"/>
    <property type="project" value="InterPro"/>
</dbReference>
<keyword evidence="7" id="KW-1133">Transmembrane helix</keyword>
<name>A0A1G8UL19_9GAMM</name>
<dbReference type="PANTHER" id="PTHR30606:SF4">
    <property type="entry name" value="LIPID A BIOSYNTHESIS MYRISTOYLTRANSFERASE"/>
    <property type="match status" value="1"/>
</dbReference>
<evidence type="ECO:0000256" key="1">
    <source>
        <dbReference type="ARBA" id="ARBA00004533"/>
    </source>
</evidence>
<dbReference type="PIRSF" id="PIRSF026649">
    <property type="entry name" value="MsbB"/>
    <property type="match status" value="1"/>
</dbReference>
<keyword evidence="4 8" id="KW-0808">Transferase</keyword>
<keyword evidence="7" id="KW-0812">Transmembrane</keyword>
<reference evidence="9" key="1">
    <citation type="submission" date="2016-10" db="EMBL/GenBank/DDBJ databases">
        <authorList>
            <person name="Varghese N."/>
            <person name="Submissions S."/>
        </authorList>
    </citation>
    <scope>NUCLEOTIDE SEQUENCE [LARGE SCALE GENOMIC DNA]</scope>
    <source>
        <strain evidence="9">DSM 23317</strain>
    </source>
</reference>
<keyword evidence="3" id="KW-0997">Cell inner membrane</keyword>
<gene>
    <name evidence="8" type="ORF">SAMN04488540_109125</name>
</gene>
<dbReference type="GO" id="GO:0009276">
    <property type="term" value="C:Gram-negative-bacterium-type cell wall"/>
    <property type="evidence" value="ECO:0007669"/>
    <property type="project" value="InterPro"/>
</dbReference>
<dbReference type="NCBIfam" id="TIGR02208">
    <property type="entry name" value="lipid_A_msbB"/>
    <property type="match status" value="1"/>
</dbReference>
<evidence type="ECO:0000256" key="2">
    <source>
        <dbReference type="ARBA" id="ARBA00022475"/>
    </source>
</evidence>
<dbReference type="InterPro" id="IPR011921">
    <property type="entry name" value="Lipid_A_MsbB"/>
</dbReference>
<evidence type="ECO:0000256" key="4">
    <source>
        <dbReference type="ARBA" id="ARBA00022679"/>
    </source>
</evidence>
<proteinExistence type="predicted"/>
<keyword evidence="2" id="KW-1003">Cell membrane</keyword>
<evidence type="ECO:0000256" key="7">
    <source>
        <dbReference type="SAM" id="Phobius"/>
    </source>
</evidence>
<dbReference type="EMBL" id="FNEM01000009">
    <property type="protein sequence ID" value="SDJ54473.1"/>
    <property type="molecule type" value="Genomic_DNA"/>
</dbReference>
<dbReference type="GO" id="GO:0016747">
    <property type="term" value="F:acyltransferase activity, transferring groups other than amino-acyl groups"/>
    <property type="evidence" value="ECO:0007669"/>
    <property type="project" value="InterPro"/>
</dbReference>
<dbReference type="AlphaFoldDB" id="A0A1G8UL19"/>
<keyword evidence="6" id="KW-0012">Acyltransferase</keyword>
<dbReference type="CDD" id="cd07984">
    <property type="entry name" value="LPLAT_LABLAT-like"/>
    <property type="match status" value="1"/>
</dbReference>
<comment type="subcellular location">
    <subcellularLocation>
        <location evidence="1">Cell inner membrane</location>
    </subcellularLocation>
</comment>
<dbReference type="Proteomes" id="UP000199527">
    <property type="component" value="Unassembled WGS sequence"/>
</dbReference>
<evidence type="ECO:0000256" key="5">
    <source>
        <dbReference type="ARBA" id="ARBA00023136"/>
    </source>
</evidence>